<dbReference type="EMBL" id="JBIACK010000003">
    <property type="protein sequence ID" value="MFE8700705.1"/>
    <property type="molecule type" value="Genomic_DNA"/>
</dbReference>
<dbReference type="RefSeq" id="WP_389360147.1">
    <property type="nucleotide sequence ID" value="NZ_JBIACK010000003.1"/>
</dbReference>
<reference evidence="3 4" key="1">
    <citation type="submission" date="2024-08" db="EMBL/GenBank/DDBJ databases">
        <title>Two novel Cytobacillus novel species.</title>
        <authorList>
            <person name="Liu G."/>
        </authorList>
    </citation>
    <scope>NUCLEOTIDE SEQUENCE [LARGE SCALE GENOMIC DNA]</scope>
    <source>
        <strain evidence="3 4">FJAT-54145</strain>
    </source>
</reference>
<dbReference type="PANTHER" id="PTHR39430">
    <property type="entry name" value="MEMBRANE-ASSOCIATED PROTEASE-RELATED"/>
    <property type="match status" value="1"/>
</dbReference>
<protein>
    <submittedName>
        <fullName evidence="3">CPBP family intramembrane glutamic endopeptidase</fullName>
        <ecNumber evidence="3">3.4.-.-</ecNumber>
    </submittedName>
</protein>
<keyword evidence="4" id="KW-1185">Reference proteome</keyword>
<evidence type="ECO:0000313" key="3">
    <source>
        <dbReference type="EMBL" id="MFE8700705.1"/>
    </source>
</evidence>
<name>A0ABW6K930_9BACI</name>
<dbReference type="EC" id="3.4.-.-" evidence="3"/>
<feature type="transmembrane region" description="Helical" evidence="1">
    <location>
        <begin position="120"/>
        <end position="140"/>
    </location>
</feature>
<dbReference type="GO" id="GO:0016787">
    <property type="term" value="F:hydrolase activity"/>
    <property type="evidence" value="ECO:0007669"/>
    <property type="project" value="UniProtKB-KW"/>
</dbReference>
<keyword evidence="1" id="KW-1133">Transmembrane helix</keyword>
<feature type="domain" description="CAAX prenyl protease 2/Lysostaphin resistance protein A-like" evidence="2">
    <location>
        <begin position="96"/>
        <end position="183"/>
    </location>
</feature>
<dbReference type="InterPro" id="IPR003675">
    <property type="entry name" value="Rce1/LyrA-like_dom"/>
</dbReference>
<accession>A0ABW6K930</accession>
<comment type="caution">
    <text evidence="3">The sequence shown here is derived from an EMBL/GenBank/DDBJ whole genome shotgun (WGS) entry which is preliminary data.</text>
</comment>
<feature type="transmembrane region" description="Helical" evidence="1">
    <location>
        <begin position="51"/>
        <end position="73"/>
    </location>
</feature>
<keyword evidence="3" id="KW-0378">Hydrolase</keyword>
<gene>
    <name evidence="3" type="ORF">ACFYKX_08775</name>
</gene>
<feature type="transmembrane region" description="Helical" evidence="1">
    <location>
        <begin position="147"/>
        <end position="165"/>
    </location>
</feature>
<feature type="transmembrane region" description="Helical" evidence="1">
    <location>
        <begin position="94"/>
        <end position="114"/>
    </location>
</feature>
<dbReference type="Proteomes" id="UP001601059">
    <property type="component" value="Unassembled WGS sequence"/>
</dbReference>
<feature type="transmembrane region" description="Helical" evidence="1">
    <location>
        <begin position="12"/>
        <end position="31"/>
    </location>
</feature>
<organism evidence="3 4">
    <name type="scientific">Cytobacillus spartinae</name>
    <dbReference type="NCBI Taxonomy" id="3299023"/>
    <lineage>
        <taxon>Bacteria</taxon>
        <taxon>Bacillati</taxon>
        <taxon>Bacillota</taxon>
        <taxon>Bacilli</taxon>
        <taxon>Bacillales</taxon>
        <taxon>Bacillaceae</taxon>
        <taxon>Cytobacillus</taxon>
    </lineage>
</organism>
<evidence type="ECO:0000256" key="1">
    <source>
        <dbReference type="SAM" id="Phobius"/>
    </source>
</evidence>
<dbReference type="Pfam" id="PF02517">
    <property type="entry name" value="Rce1-like"/>
    <property type="match status" value="1"/>
</dbReference>
<proteinExistence type="predicted"/>
<dbReference type="PANTHER" id="PTHR39430:SF1">
    <property type="entry name" value="PROTEASE"/>
    <property type="match status" value="1"/>
</dbReference>
<evidence type="ECO:0000313" key="4">
    <source>
        <dbReference type="Proteomes" id="UP001601059"/>
    </source>
</evidence>
<sequence>METSEKEISIKELILSFSVLGIIALIAILIWKRFDTLDFLAVLFDPSNLLINVLLGASSGIILALIATILVKITGTKMPKSNDQLIDIMMRPSGPVLVGALPGTFEELFFRGFLLLFSMHYTGTLAGVILSTLVFWAIHIPQYKTKIVLNLNVILLSILTSILVIETGSLWGAIFAHAVYNYLVTLAVQKKLIKV</sequence>
<keyword evidence="1" id="KW-0812">Transmembrane</keyword>
<evidence type="ECO:0000259" key="2">
    <source>
        <dbReference type="Pfam" id="PF02517"/>
    </source>
</evidence>
<keyword evidence="1" id="KW-0472">Membrane</keyword>